<dbReference type="VEuPathDB" id="FungiDB:BO83DRAFT_4072"/>
<dbReference type="AlphaFoldDB" id="A0A317WJP1"/>
<reference evidence="2" key="1">
    <citation type="submission" date="2016-12" db="EMBL/GenBank/DDBJ databases">
        <title>The genomes of Aspergillus section Nigri reveals drivers in fungal speciation.</title>
        <authorList>
            <consortium name="DOE Joint Genome Institute"/>
            <person name="Vesth T.C."/>
            <person name="Nybo J."/>
            <person name="Theobald S."/>
            <person name="Brandl J."/>
            <person name="Frisvad J.C."/>
            <person name="Nielsen K.F."/>
            <person name="Lyhne E.K."/>
            <person name="Kogle M.E."/>
            <person name="Kuo A."/>
            <person name="Riley R."/>
            <person name="Clum A."/>
            <person name="Nolan M."/>
            <person name="Lipzen A."/>
            <person name="Salamov A."/>
            <person name="Henrissat B."/>
            <person name="Wiebenga A."/>
            <person name="De vries R.P."/>
            <person name="Grigoriev I.V."/>
            <person name="Mortensen U.H."/>
            <person name="Andersen M.R."/>
            <person name="Baker S.E."/>
        </authorList>
    </citation>
    <scope>NUCLEOTIDE SEQUENCE</scope>
    <source>
        <strain evidence="2">CBS 122712</strain>
    </source>
</reference>
<feature type="transmembrane region" description="Helical" evidence="1">
    <location>
        <begin position="95"/>
        <end position="113"/>
    </location>
</feature>
<dbReference type="Proteomes" id="UP000246171">
    <property type="component" value="Unassembled WGS sequence"/>
</dbReference>
<keyword evidence="3" id="KW-1185">Reference proteome</keyword>
<keyword evidence="1" id="KW-0472">Membrane</keyword>
<dbReference type="OrthoDB" id="10604706at2759"/>
<evidence type="ECO:0000313" key="2">
    <source>
        <dbReference type="EMBL" id="PWY85288.1"/>
    </source>
</evidence>
<organism evidence="2 3">
    <name type="scientific">Aspergillus eucalypticola (strain CBS 122712 / IBT 29274)</name>
    <dbReference type="NCBI Taxonomy" id="1448314"/>
    <lineage>
        <taxon>Eukaryota</taxon>
        <taxon>Fungi</taxon>
        <taxon>Dikarya</taxon>
        <taxon>Ascomycota</taxon>
        <taxon>Pezizomycotina</taxon>
        <taxon>Eurotiomycetes</taxon>
        <taxon>Eurotiomycetidae</taxon>
        <taxon>Eurotiales</taxon>
        <taxon>Aspergillaceae</taxon>
        <taxon>Aspergillus</taxon>
        <taxon>Aspergillus subgen. Circumdati</taxon>
    </lineage>
</organism>
<comment type="caution">
    <text evidence="2">The sequence shown here is derived from an EMBL/GenBank/DDBJ whole genome shotgun (WGS) entry which is preliminary data.</text>
</comment>
<keyword evidence="1" id="KW-1133">Transmembrane helix</keyword>
<sequence length="147" mass="15999">MDSLVLNPPHTLSSRSATFSCTITGFSLCIKQTSKCSPIRGLVTFFFFFFCQPIFIGDETVLFRETNSERRPISPKNFSPAFSGLRISARGSPNLASFLLLLILFGGLVQRAVGPAIAMFSVASYTVRSVLGGSGSRWTDRSLTCQA</sequence>
<evidence type="ECO:0000313" key="3">
    <source>
        <dbReference type="Proteomes" id="UP000246171"/>
    </source>
</evidence>
<protein>
    <submittedName>
        <fullName evidence="2">Uncharacterized protein</fullName>
    </submittedName>
</protein>
<accession>A0A317WJP1</accession>
<dbReference type="RefSeq" id="XP_025393208.1">
    <property type="nucleotide sequence ID" value="XM_025533936.1"/>
</dbReference>
<dbReference type="GeneID" id="37055898"/>
<gene>
    <name evidence="2" type="ORF">BO83DRAFT_4072</name>
</gene>
<keyword evidence="1" id="KW-0812">Transmembrane</keyword>
<evidence type="ECO:0000256" key="1">
    <source>
        <dbReference type="SAM" id="Phobius"/>
    </source>
</evidence>
<name>A0A317WJP1_ASPEC</name>
<feature type="transmembrane region" description="Helical" evidence="1">
    <location>
        <begin position="37"/>
        <end position="56"/>
    </location>
</feature>
<dbReference type="EMBL" id="MSFU01000001">
    <property type="protein sequence ID" value="PWY85288.1"/>
    <property type="molecule type" value="Genomic_DNA"/>
</dbReference>
<proteinExistence type="predicted"/>